<accession>A0AAV4TS10</accession>
<dbReference type="AlphaFoldDB" id="A0AAV4TS10"/>
<evidence type="ECO:0000313" key="2">
    <source>
        <dbReference type="Proteomes" id="UP001054945"/>
    </source>
</evidence>
<keyword evidence="2" id="KW-1185">Reference proteome</keyword>
<evidence type="ECO:0000313" key="1">
    <source>
        <dbReference type="EMBL" id="GIY47979.1"/>
    </source>
</evidence>
<sequence length="260" mass="29445">MSFATWRMVVELQMSIVHLALNVHRRHDSRSSQTTRILNNIYTYDHNPWQSVRHGQDHLMCSVRSGPPELSALCSNRIFPSFTLVLVMMWYLVTHACFQMTYPSGLGIIWDFQLAAHAGGRRLHRCPLIGWRSPEDLLTALAFRPLTQSDTTTSDTEIWLSFGSAGHVAGIDCDETTRGPKVYFYSDRPPEALQEGWLALPVGVFSPIWGGHKALRNSENTFSYFKVQNSTVHHYAISGHNKAPTPACSKCQFFMTEIKT</sequence>
<dbReference type="Proteomes" id="UP001054945">
    <property type="component" value="Unassembled WGS sequence"/>
</dbReference>
<reference evidence="1 2" key="1">
    <citation type="submission" date="2021-06" db="EMBL/GenBank/DDBJ databases">
        <title>Caerostris extrusa draft genome.</title>
        <authorList>
            <person name="Kono N."/>
            <person name="Arakawa K."/>
        </authorList>
    </citation>
    <scope>NUCLEOTIDE SEQUENCE [LARGE SCALE GENOMIC DNA]</scope>
</reference>
<gene>
    <name evidence="1" type="ORF">CEXT_662431</name>
</gene>
<protein>
    <submittedName>
        <fullName evidence="1">Uncharacterized protein</fullName>
    </submittedName>
</protein>
<proteinExistence type="predicted"/>
<organism evidence="1 2">
    <name type="scientific">Caerostris extrusa</name>
    <name type="common">Bark spider</name>
    <name type="synonym">Caerostris bankana</name>
    <dbReference type="NCBI Taxonomy" id="172846"/>
    <lineage>
        <taxon>Eukaryota</taxon>
        <taxon>Metazoa</taxon>
        <taxon>Ecdysozoa</taxon>
        <taxon>Arthropoda</taxon>
        <taxon>Chelicerata</taxon>
        <taxon>Arachnida</taxon>
        <taxon>Araneae</taxon>
        <taxon>Araneomorphae</taxon>
        <taxon>Entelegynae</taxon>
        <taxon>Araneoidea</taxon>
        <taxon>Araneidae</taxon>
        <taxon>Caerostris</taxon>
    </lineage>
</organism>
<dbReference type="EMBL" id="BPLR01011654">
    <property type="protein sequence ID" value="GIY47979.1"/>
    <property type="molecule type" value="Genomic_DNA"/>
</dbReference>
<comment type="caution">
    <text evidence="1">The sequence shown here is derived from an EMBL/GenBank/DDBJ whole genome shotgun (WGS) entry which is preliminary data.</text>
</comment>
<name>A0AAV4TS10_CAEEX</name>